<dbReference type="Proteomes" id="UP001597108">
    <property type="component" value="Unassembled WGS sequence"/>
</dbReference>
<sequence>MARPRSILRKSDLANLAGAMQAAGISDWMVRVLPDTTVEIIAGKTSQDASDDFLAGDLRMGK</sequence>
<proteinExistence type="predicted"/>
<dbReference type="RefSeq" id="WP_386078589.1">
    <property type="nucleotide sequence ID" value="NZ_JBHTJT010000056.1"/>
</dbReference>
<gene>
    <name evidence="1" type="ORF">ACFQ2S_23040</name>
</gene>
<dbReference type="EMBL" id="JBHTJT010000056">
    <property type="protein sequence ID" value="MFD0982519.1"/>
    <property type="molecule type" value="Genomic_DNA"/>
</dbReference>
<protein>
    <submittedName>
        <fullName evidence="1">Uncharacterized protein</fullName>
    </submittedName>
</protein>
<organism evidence="1 2">
    <name type="scientific">Tropicimonas aquimaris</name>
    <dbReference type="NCBI Taxonomy" id="914152"/>
    <lineage>
        <taxon>Bacteria</taxon>
        <taxon>Pseudomonadati</taxon>
        <taxon>Pseudomonadota</taxon>
        <taxon>Alphaproteobacteria</taxon>
        <taxon>Rhodobacterales</taxon>
        <taxon>Roseobacteraceae</taxon>
        <taxon>Tropicimonas</taxon>
    </lineage>
</organism>
<accession>A0ABW3IWZ0</accession>
<evidence type="ECO:0000313" key="1">
    <source>
        <dbReference type="EMBL" id="MFD0982519.1"/>
    </source>
</evidence>
<evidence type="ECO:0000313" key="2">
    <source>
        <dbReference type="Proteomes" id="UP001597108"/>
    </source>
</evidence>
<keyword evidence="2" id="KW-1185">Reference proteome</keyword>
<reference evidence="2" key="1">
    <citation type="journal article" date="2019" name="Int. J. Syst. Evol. Microbiol.">
        <title>The Global Catalogue of Microorganisms (GCM) 10K type strain sequencing project: providing services to taxonomists for standard genome sequencing and annotation.</title>
        <authorList>
            <consortium name="The Broad Institute Genomics Platform"/>
            <consortium name="The Broad Institute Genome Sequencing Center for Infectious Disease"/>
            <person name="Wu L."/>
            <person name="Ma J."/>
        </authorList>
    </citation>
    <scope>NUCLEOTIDE SEQUENCE [LARGE SCALE GENOMIC DNA]</scope>
    <source>
        <strain evidence="2">CCUG 60524</strain>
    </source>
</reference>
<comment type="caution">
    <text evidence="1">The sequence shown here is derived from an EMBL/GenBank/DDBJ whole genome shotgun (WGS) entry which is preliminary data.</text>
</comment>
<name>A0ABW3IWZ0_9RHOB</name>